<gene>
    <name evidence="4" type="ORF">FYJ37_03435</name>
</gene>
<feature type="domain" description="HTH tetR-type" evidence="3">
    <location>
        <begin position="8"/>
        <end position="68"/>
    </location>
</feature>
<evidence type="ECO:0000313" key="4">
    <source>
        <dbReference type="EMBL" id="MSS39434.1"/>
    </source>
</evidence>
<dbReference type="Pfam" id="PF00440">
    <property type="entry name" value="TetR_N"/>
    <property type="match status" value="1"/>
</dbReference>
<dbReference type="EMBL" id="VUMB01000005">
    <property type="protein sequence ID" value="MSS39434.1"/>
    <property type="molecule type" value="Genomic_DNA"/>
</dbReference>
<protein>
    <submittedName>
        <fullName evidence="4">TetR/AcrR family transcriptional regulator</fullName>
    </submittedName>
</protein>
<dbReference type="RefSeq" id="WP_154322094.1">
    <property type="nucleotide sequence ID" value="NZ_CP045695.1"/>
</dbReference>
<dbReference type="PROSITE" id="PS50977">
    <property type="entry name" value="HTH_TETR_2"/>
    <property type="match status" value="1"/>
</dbReference>
<name>A0A844FAQ0_CLOSV</name>
<keyword evidence="1 2" id="KW-0238">DNA-binding</keyword>
<evidence type="ECO:0000313" key="5">
    <source>
        <dbReference type="Proteomes" id="UP000462363"/>
    </source>
</evidence>
<dbReference type="SUPFAM" id="SSF46689">
    <property type="entry name" value="Homeodomain-like"/>
    <property type="match status" value="1"/>
</dbReference>
<sequence>MVSQDNVTSTLEKIHIAAKQEFLDKGFPLASLRNIVKTAGVTTGAFYGYYKSKEELFDALVGEHAEYVLKIFDTTLGNFNKLSGEEQTKRMTDISEDAMLQMLDYIYDYYDEFKLLILCSEGTQYVGFIHQLVLKETASTYAYIETLKQMGINIKPINNNLIHMVSSGLFTGAFETIVHDMPKEEAREYVRQLQQFYTAGWEELLGVKFGEQL</sequence>
<dbReference type="Proteomes" id="UP000462363">
    <property type="component" value="Unassembled WGS sequence"/>
</dbReference>
<dbReference type="AlphaFoldDB" id="A0A844FAQ0"/>
<dbReference type="Gene3D" id="1.10.357.10">
    <property type="entry name" value="Tetracycline Repressor, domain 2"/>
    <property type="match status" value="1"/>
</dbReference>
<evidence type="ECO:0000256" key="2">
    <source>
        <dbReference type="PROSITE-ProRule" id="PRU00335"/>
    </source>
</evidence>
<proteinExistence type="predicted"/>
<reference evidence="4 5" key="1">
    <citation type="submission" date="2019-08" db="EMBL/GenBank/DDBJ databases">
        <title>In-depth cultivation of the pig gut microbiome towards novel bacterial diversity and tailored functional studies.</title>
        <authorList>
            <person name="Wylensek D."/>
            <person name="Hitch T.C.A."/>
            <person name="Clavel T."/>
        </authorList>
    </citation>
    <scope>NUCLEOTIDE SEQUENCE [LARGE SCALE GENOMIC DNA]</scope>
    <source>
        <strain evidence="4 5">BL-389-WT-3D</strain>
    </source>
</reference>
<evidence type="ECO:0000256" key="1">
    <source>
        <dbReference type="ARBA" id="ARBA00023125"/>
    </source>
</evidence>
<evidence type="ECO:0000259" key="3">
    <source>
        <dbReference type="PROSITE" id="PS50977"/>
    </source>
</evidence>
<accession>A0A844FAQ0</accession>
<dbReference type="InterPro" id="IPR009057">
    <property type="entry name" value="Homeodomain-like_sf"/>
</dbReference>
<organism evidence="4 5">
    <name type="scientific">Clostridium scindens (strain JCM 10418 / VPI 12708)</name>
    <dbReference type="NCBI Taxonomy" id="29347"/>
    <lineage>
        <taxon>Bacteria</taxon>
        <taxon>Bacillati</taxon>
        <taxon>Bacillota</taxon>
        <taxon>Clostridia</taxon>
        <taxon>Lachnospirales</taxon>
        <taxon>Lachnospiraceae</taxon>
    </lineage>
</organism>
<dbReference type="GO" id="GO:0003677">
    <property type="term" value="F:DNA binding"/>
    <property type="evidence" value="ECO:0007669"/>
    <property type="project" value="UniProtKB-UniRule"/>
</dbReference>
<dbReference type="PANTHER" id="PTHR43479:SF11">
    <property type="entry name" value="ACREF_ENVCD OPERON REPRESSOR-RELATED"/>
    <property type="match status" value="1"/>
</dbReference>
<comment type="caution">
    <text evidence="4">The sequence shown here is derived from an EMBL/GenBank/DDBJ whole genome shotgun (WGS) entry which is preliminary data.</text>
</comment>
<dbReference type="InterPro" id="IPR050624">
    <property type="entry name" value="HTH-type_Tx_Regulator"/>
</dbReference>
<feature type="DNA-binding region" description="H-T-H motif" evidence="2">
    <location>
        <begin position="31"/>
        <end position="50"/>
    </location>
</feature>
<dbReference type="InterPro" id="IPR001647">
    <property type="entry name" value="HTH_TetR"/>
</dbReference>
<dbReference type="PRINTS" id="PR00455">
    <property type="entry name" value="HTHTETR"/>
</dbReference>
<dbReference type="PANTHER" id="PTHR43479">
    <property type="entry name" value="ACREF/ENVCD OPERON REPRESSOR-RELATED"/>
    <property type="match status" value="1"/>
</dbReference>